<feature type="coiled-coil region" evidence="1">
    <location>
        <begin position="148"/>
        <end position="211"/>
    </location>
</feature>
<organism evidence="4 5">
    <name type="scientific">Eimeria praecox</name>
    <dbReference type="NCBI Taxonomy" id="51316"/>
    <lineage>
        <taxon>Eukaryota</taxon>
        <taxon>Sar</taxon>
        <taxon>Alveolata</taxon>
        <taxon>Apicomplexa</taxon>
        <taxon>Conoidasida</taxon>
        <taxon>Coccidia</taxon>
        <taxon>Eucoccidiorida</taxon>
        <taxon>Eimeriorina</taxon>
        <taxon>Eimeriidae</taxon>
        <taxon>Eimeria</taxon>
    </lineage>
</organism>
<feature type="compositionally biased region" description="Low complexity" evidence="2">
    <location>
        <begin position="593"/>
        <end position="608"/>
    </location>
</feature>
<feature type="compositionally biased region" description="Low complexity" evidence="2">
    <location>
        <begin position="470"/>
        <end position="480"/>
    </location>
</feature>
<reference evidence="4" key="2">
    <citation type="submission" date="2013-10" db="EMBL/GenBank/DDBJ databases">
        <authorList>
            <person name="Aslett M."/>
        </authorList>
    </citation>
    <scope>NUCLEOTIDE SEQUENCE [LARGE SCALE GENOMIC DNA]</scope>
    <source>
        <strain evidence="4">Houghton</strain>
    </source>
</reference>
<sequence>MLSLETAQGAANTDAVGSFSSLPRVGALQTRRFSSTSRTYTVLAALFSLMAVAFLISGCVWHLKLHRDLPLRNQTRRLAAGSTDPCDPVGTGHSQAQENFRSALDIPPYNIQIAALTIPEGDAMSLTLEETKLIGTAKQMLASLGSSVASIEERMREVEESIKRLSAQLNATSYASTFELKHEQQQTKDFIEEMRVASQQLRAEYEEKLQLLRASSWSTQQEGAALLLRVKCKQDNRNLPVGAARALAAKNVVFAAGVPIDEAPLPSDVVLVRKLLQEALAGAMLSSVGLETHGSPSGESILRGQACLEELDNFESALPFFGLGERVPAVQAAKKRQQSALERASALLSSGYMTQGGERTPLQSRRSRHSSSASLRHSGTVGSPDGPKPMQHPGYGSLPHRQPWGRRGSLKYPHGYPDSSFTPPGSPQITVRLPSRSASLPRRFPGPLHQPHSPKAPARQRTPASPLSLPRPRGPAMGPRAPHPPAAFQPREWQAPPEPSPKQIPTPSTGDDSVFDSPTSPPPLPELLYPPTTADIQSEDDPSTSGTEQSSSSVDSASFPTDDPGQSHPPPTSDGSPEGVSPQDTLLDELKSDPQPSGGDPTTPPSTSKVEDASVSTEEGAASAGDDPSSDQKESHPPSPEDSDPSSDQKESHPPPSQDSQQPSGDSSPPPGQPSPPPGGKPTPPGEDPPPPERPSSSKEEPLAAEDTDAEQKLQDVSERMNSFAVAAEPLASAAKEERFLLVVAEGTLKEGLMLLEETEQLVSPPIGGDMTPTQEKVAQQREQCQTLCMSLHETLAPTWTANARSKQRILGVGVQNLKGRRRRKHDKPPGSDFVDLLERISSGVKEARGLVEELSTFNAPPVSSPHISDLINGVAASAAAAEAEVAEAVGFCASAWREALARGTGDSGAESGGKESAGAVSQPVGEGPSSGDLSAEDLLSGAESAASRLRAVGGNTEEVDKLEEDIRKRRSLSTKS</sequence>
<dbReference type="EMBL" id="HG696922">
    <property type="protein sequence ID" value="CDI87196.1"/>
    <property type="molecule type" value="Genomic_DNA"/>
</dbReference>
<protein>
    <recommendedName>
        <fullName evidence="6">Transmembrane protein</fullName>
    </recommendedName>
</protein>
<feature type="transmembrane region" description="Helical" evidence="3">
    <location>
        <begin position="40"/>
        <end position="63"/>
    </location>
</feature>
<feature type="compositionally biased region" description="Pro residues" evidence="2">
    <location>
        <begin position="668"/>
        <end position="694"/>
    </location>
</feature>
<evidence type="ECO:0000256" key="3">
    <source>
        <dbReference type="SAM" id="Phobius"/>
    </source>
</evidence>
<keyword evidence="3" id="KW-0472">Membrane</keyword>
<dbReference type="AlphaFoldDB" id="U6H3M9"/>
<feature type="compositionally biased region" description="Low complexity" evidence="2">
    <location>
        <begin position="543"/>
        <end position="556"/>
    </location>
</feature>
<evidence type="ECO:0000256" key="1">
    <source>
        <dbReference type="SAM" id="Coils"/>
    </source>
</evidence>
<dbReference type="Proteomes" id="UP000018201">
    <property type="component" value="Unassembled WGS sequence"/>
</dbReference>
<name>U6H3M9_9EIME</name>
<evidence type="ECO:0008006" key="6">
    <source>
        <dbReference type="Google" id="ProtNLM"/>
    </source>
</evidence>
<feature type="compositionally biased region" description="Low complexity" evidence="2">
    <location>
        <begin position="658"/>
        <end position="667"/>
    </location>
</feature>
<evidence type="ECO:0000313" key="5">
    <source>
        <dbReference type="Proteomes" id="UP000018201"/>
    </source>
</evidence>
<keyword evidence="3" id="KW-0812">Transmembrane</keyword>
<feature type="compositionally biased region" description="Polar residues" evidence="2">
    <location>
        <begin position="419"/>
        <end position="429"/>
    </location>
</feature>
<dbReference type="OrthoDB" id="352879at2759"/>
<gene>
    <name evidence="4" type="ORF">EPH_0075430</name>
</gene>
<reference evidence="4" key="1">
    <citation type="submission" date="2013-10" db="EMBL/GenBank/DDBJ databases">
        <title>Genomic analysis of the causative agents of coccidiosis in chickens.</title>
        <authorList>
            <person name="Reid A.J."/>
            <person name="Blake D."/>
            <person name="Billington K."/>
            <person name="Browne H."/>
            <person name="Dunn M."/>
            <person name="Hung S."/>
            <person name="Kawahara F."/>
            <person name="Miranda-Saavedra D."/>
            <person name="Mourier T."/>
            <person name="Nagra H."/>
            <person name="Otto T.D."/>
            <person name="Rawlings N."/>
            <person name="Sanchez A."/>
            <person name="Sanders M."/>
            <person name="Subramaniam C."/>
            <person name="Tay Y."/>
            <person name="Dear P."/>
            <person name="Doerig C."/>
            <person name="Gruber A."/>
            <person name="Parkinson J."/>
            <person name="Shirley M."/>
            <person name="Wan K.L."/>
            <person name="Berriman M."/>
            <person name="Tomley F."/>
            <person name="Pain A."/>
        </authorList>
    </citation>
    <scope>NUCLEOTIDE SEQUENCE [LARGE SCALE GENOMIC DNA]</scope>
    <source>
        <strain evidence="4">Houghton</strain>
    </source>
</reference>
<feature type="region of interest" description="Disordered" evidence="2">
    <location>
        <begin position="904"/>
        <end position="977"/>
    </location>
</feature>
<feature type="region of interest" description="Disordered" evidence="2">
    <location>
        <begin position="351"/>
        <end position="718"/>
    </location>
</feature>
<accession>U6H3M9</accession>
<keyword evidence="5" id="KW-1185">Reference proteome</keyword>
<dbReference type="VEuPathDB" id="ToxoDB:EPH_0075430"/>
<evidence type="ECO:0000256" key="2">
    <source>
        <dbReference type="SAM" id="MobiDB-lite"/>
    </source>
</evidence>
<evidence type="ECO:0000313" key="4">
    <source>
        <dbReference type="EMBL" id="CDI87196.1"/>
    </source>
</evidence>
<feature type="compositionally biased region" description="Low complexity" evidence="2">
    <location>
        <begin position="432"/>
        <end position="443"/>
    </location>
</feature>
<proteinExistence type="predicted"/>
<keyword evidence="1" id="KW-0175">Coiled coil</keyword>
<keyword evidence="3" id="KW-1133">Transmembrane helix</keyword>